<proteinExistence type="predicted"/>
<name>A0A1Y1HMT3_KLENI</name>
<accession>A0A1Y1HMT3</accession>
<keyword evidence="2" id="KW-1185">Reference proteome</keyword>
<dbReference type="Proteomes" id="UP000054558">
    <property type="component" value="Unassembled WGS sequence"/>
</dbReference>
<organism evidence="1 2">
    <name type="scientific">Klebsormidium nitens</name>
    <name type="common">Green alga</name>
    <name type="synonym">Ulothrix nitens</name>
    <dbReference type="NCBI Taxonomy" id="105231"/>
    <lineage>
        <taxon>Eukaryota</taxon>
        <taxon>Viridiplantae</taxon>
        <taxon>Streptophyta</taxon>
        <taxon>Klebsormidiophyceae</taxon>
        <taxon>Klebsormidiales</taxon>
        <taxon>Klebsormidiaceae</taxon>
        <taxon>Klebsormidium</taxon>
    </lineage>
</organism>
<dbReference type="AlphaFoldDB" id="A0A1Y1HMT3"/>
<dbReference type="EMBL" id="DF236953">
    <property type="protein sequence ID" value="GAQ77857.1"/>
    <property type="molecule type" value="Genomic_DNA"/>
</dbReference>
<evidence type="ECO:0000313" key="1">
    <source>
        <dbReference type="EMBL" id="GAQ77857.1"/>
    </source>
</evidence>
<sequence>MMFNDPASSDVVVILVSGDVQGSEQTPPERCIYGGDLQNGHDWVTRPGDWQVLTNIVSSLCRTLSSILESVENGSCAIEQTTLAELLKGWGMVFVALESLHQSLHKLGENKDESLTAEAVQRLLVSTKTLFASLDSAARDQCRFYWADASREVETKMPWSTFVYETMMDFSTTQNPVRLLECHLYLWRPTDPLPIDRFLKVAPNLTLELSGIWLKKFSHQYATKNVFSMRCVIEANILIFEAALYPQSPTPDDVRFQLLEVWFAEYVCLDRKKAVDPRLSEALKKIFLSLPVSAQAELVDEYWGKLYASGSRSSSFDTFFDDWYIRTA</sequence>
<reference evidence="1 2" key="1">
    <citation type="journal article" date="2014" name="Nat. Commun.">
        <title>Klebsormidium flaccidum genome reveals primary factors for plant terrestrial adaptation.</title>
        <authorList>
            <person name="Hori K."/>
            <person name="Maruyama F."/>
            <person name="Fujisawa T."/>
            <person name="Togashi T."/>
            <person name="Yamamoto N."/>
            <person name="Seo M."/>
            <person name="Sato S."/>
            <person name="Yamada T."/>
            <person name="Mori H."/>
            <person name="Tajima N."/>
            <person name="Moriyama T."/>
            <person name="Ikeuchi M."/>
            <person name="Watanabe M."/>
            <person name="Wada H."/>
            <person name="Kobayashi K."/>
            <person name="Saito M."/>
            <person name="Masuda T."/>
            <person name="Sasaki-Sekimoto Y."/>
            <person name="Mashiguchi K."/>
            <person name="Awai K."/>
            <person name="Shimojima M."/>
            <person name="Masuda S."/>
            <person name="Iwai M."/>
            <person name="Nobusawa T."/>
            <person name="Narise T."/>
            <person name="Kondo S."/>
            <person name="Saito H."/>
            <person name="Sato R."/>
            <person name="Murakawa M."/>
            <person name="Ihara Y."/>
            <person name="Oshima-Yamada Y."/>
            <person name="Ohtaka K."/>
            <person name="Satoh M."/>
            <person name="Sonobe K."/>
            <person name="Ishii M."/>
            <person name="Ohtani R."/>
            <person name="Kanamori-Sato M."/>
            <person name="Honoki R."/>
            <person name="Miyazaki D."/>
            <person name="Mochizuki H."/>
            <person name="Umetsu J."/>
            <person name="Higashi K."/>
            <person name="Shibata D."/>
            <person name="Kamiya Y."/>
            <person name="Sato N."/>
            <person name="Nakamura Y."/>
            <person name="Tabata S."/>
            <person name="Ida S."/>
            <person name="Kurokawa K."/>
            <person name="Ohta H."/>
        </authorList>
    </citation>
    <scope>NUCLEOTIDE SEQUENCE [LARGE SCALE GENOMIC DNA]</scope>
    <source>
        <strain evidence="1 2">NIES-2285</strain>
    </source>
</reference>
<gene>
    <name evidence="1" type="ORF">KFL_000040560</name>
</gene>
<evidence type="ECO:0000313" key="2">
    <source>
        <dbReference type="Proteomes" id="UP000054558"/>
    </source>
</evidence>
<protein>
    <submittedName>
        <fullName evidence="1">Uncharacterized protein</fullName>
    </submittedName>
</protein>